<reference evidence="1" key="1">
    <citation type="submission" date="2020-08" db="EMBL/GenBank/DDBJ databases">
        <title>Multicomponent nature underlies the extraordinary mechanical properties of spider dragline silk.</title>
        <authorList>
            <person name="Kono N."/>
            <person name="Nakamura H."/>
            <person name="Mori M."/>
            <person name="Yoshida Y."/>
            <person name="Ohtoshi R."/>
            <person name="Malay A.D."/>
            <person name="Moran D.A.P."/>
            <person name="Tomita M."/>
            <person name="Numata K."/>
            <person name="Arakawa K."/>
        </authorList>
    </citation>
    <scope>NUCLEOTIDE SEQUENCE</scope>
</reference>
<evidence type="ECO:0000313" key="2">
    <source>
        <dbReference type="Proteomes" id="UP000887013"/>
    </source>
</evidence>
<dbReference type="Proteomes" id="UP000887013">
    <property type="component" value="Unassembled WGS sequence"/>
</dbReference>
<name>A0A8X6U9C8_NEPPI</name>
<keyword evidence="2" id="KW-1185">Reference proteome</keyword>
<accession>A0A8X6U9C8</accession>
<protein>
    <submittedName>
        <fullName evidence="1">Uncharacterized protein</fullName>
    </submittedName>
</protein>
<sequence length="102" mass="12162">MVPKFEDKDYYNKEILEALRRIILSSRISLNEGNPWSLNVRSDSELTTNPIYHRHAGLYTMCFSSNLHLDDNAEPDSWNFNLSRREPHKFINFFFFFTNAKK</sequence>
<evidence type="ECO:0000313" key="1">
    <source>
        <dbReference type="EMBL" id="GFU06112.1"/>
    </source>
</evidence>
<dbReference type="EMBL" id="BMAW01028168">
    <property type="protein sequence ID" value="GFU06112.1"/>
    <property type="molecule type" value="Genomic_DNA"/>
</dbReference>
<proteinExistence type="predicted"/>
<organism evidence="1 2">
    <name type="scientific">Nephila pilipes</name>
    <name type="common">Giant wood spider</name>
    <name type="synonym">Nephila maculata</name>
    <dbReference type="NCBI Taxonomy" id="299642"/>
    <lineage>
        <taxon>Eukaryota</taxon>
        <taxon>Metazoa</taxon>
        <taxon>Ecdysozoa</taxon>
        <taxon>Arthropoda</taxon>
        <taxon>Chelicerata</taxon>
        <taxon>Arachnida</taxon>
        <taxon>Araneae</taxon>
        <taxon>Araneomorphae</taxon>
        <taxon>Entelegynae</taxon>
        <taxon>Araneoidea</taxon>
        <taxon>Nephilidae</taxon>
        <taxon>Nephila</taxon>
    </lineage>
</organism>
<dbReference type="AlphaFoldDB" id="A0A8X6U9C8"/>
<comment type="caution">
    <text evidence="1">The sequence shown here is derived from an EMBL/GenBank/DDBJ whole genome shotgun (WGS) entry which is preliminary data.</text>
</comment>
<gene>
    <name evidence="1" type="ORF">NPIL_704561</name>
</gene>